<protein>
    <submittedName>
        <fullName evidence="1">Uncharacterized protein</fullName>
    </submittedName>
</protein>
<evidence type="ECO:0000313" key="1">
    <source>
        <dbReference type="EMBL" id="EAQ80272.1"/>
    </source>
</evidence>
<name>A3ZTK9_9BACT</name>
<accession>A3ZTK9</accession>
<evidence type="ECO:0000313" key="2">
    <source>
        <dbReference type="Proteomes" id="UP000004358"/>
    </source>
</evidence>
<comment type="caution">
    <text evidence="1">The sequence shown here is derived from an EMBL/GenBank/DDBJ whole genome shotgun (WGS) entry which is preliminary data.</text>
</comment>
<sequence length="366" mass="38937">MKMYEMLRAFVVGGLVLTGAGLQADEFDSSKMMTQYSNPASECCCDLDSCCANSGSRGGHFLFGVEATFLAPIGSTGVQTWEFADLASGANNAFTTDSSGIENLVPAPRVWLGFVNDCGWGAQVRYWELNSSATNTDLFTPQLITGDTTGFNAANTIQMQALDIEAIRNFCYCDWNVTTSFGYRHALRDSQGAMNFIAQVDRPTIIGGQTALYSGASSSISKFEGDGLTFSLAGSRPTCYGIDLFWNMRGSCLWGNSYSSSSAAAAVGTPFGGANFTTGAVSGKSDDIWIGELQAGAQWSRCLPCSNARFFLRGAFEYQYWGSTSGQTFAEAGVFDSGVSGMYVSASSPESSINLVGFALSSGITW</sequence>
<dbReference type="AlphaFoldDB" id="A3ZTK9"/>
<dbReference type="eggNOG" id="ENOG50347IB">
    <property type="taxonomic scope" value="Bacteria"/>
</dbReference>
<reference evidence="1 2" key="1">
    <citation type="submission" date="2006-02" db="EMBL/GenBank/DDBJ databases">
        <authorList>
            <person name="Amann R."/>
            <person name="Ferriera S."/>
            <person name="Johnson J."/>
            <person name="Kravitz S."/>
            <person name="Halpern A."/>
            <person name="Remington K."/>
            <person name="Beeson K."/>
            <person name="Tran B."/>
            <person name="Rogers Y.-H."/>
            <person name="Friedman R."/>
            <person name="Venter J.C."/>
        </authorList>
    </citation>
    <scope>NUCLEOTIDE SEQUENCE [LARGE SCALE GENOMIC DNA]</scope>
    <source>
        <strain evidence="1 2">DSM 3645</strain>
    </source>
</reference>
<dbReference type="EMBL" id="AANZ01000010">
    <property type="protein sequence ID" value="EAQ80272.1"/>
    <property type="molecule type" value="Genomic_DNA"/>
</dbReference>
<proteinExistence type="predicted"/>
<dbReference type="HOGENOM" id="CLU_755802_0_0_0"/>
<gene>
    <name evidence="1" type="ORF">DSM3645_19788</name>
</gene>
<organism evidence="1 2">
    <name type="scientific">Blastopirellula marina DSM 3645</name>
    <dbReference type="NCBI Taxonomy" id="314230"/>
    <lineage>
        <taxon>Bacteria</taxon>
        <taxon>Pseudomonadati</taxon>
        <taxon>Planctomycetota</taxon>
        <taxon>Planctomycetia</taxon>
        <taxon>Pirellulales</taxon>
        <taxon>Pirellulaceae</taxon>
        <taxon>Blastopirellula</taxon>
    </lineage>
</organism>
<dbReference type="Proteomes" id="UP000004358">
    <property type="component" value="Unassembled WGS sequence"/>
</dbReference>